<dbReference type="InterPro" id="IPR027417">
    <property type="entry name" value="P-loop_NTPase"/>
</dbReference>
<keyword evidence="2" id="KW-0808">Transferase</keyword>
<keyword evidence="4" id="KW-1133">Transmembrane helix</keyword>
<protein>
    <submittedName>
        <fullName evidence="8">Sulfotransferase family 2 domain-containing protein</fullName>
    </submittedName>
</protein>
<name>A0ABU3VHQ8_9RHOB</name>
<dbReference type="EMBL" id="JASMWN010000016">
    <property type="protein sequence ID" value="MDU9005690.1"/>
    <property type="molecule type" value="Genomic_DNA"/>
</dbReference>
<keyword evidence="7" id="KW-0325">Glycoprotein</keyword>
<dbReference type="Proteomes" id="UP001255416">
    <property type="component" value="Unassembled WGS sequence"/>
</dbReference>
<keyword evidence="9" id="KW-1185">Reference proteome</keyword>
<proteinExistence type="predicted"/>
<dbReference type="PANTHER" id="PTHR12137">
    <property type="entry name" value="CARBOHYDRATE SULFOTRANSFERASE"/>
    <property type="match status" value="1"/>
</dbReference>
<accession>A0ABU3VHQ8</accession>
<evidence type="ECO:0000256" key="2">
    <source>
        <dbReference type="ARBA" id="ARBA00022679"/>
    </source>
</evidence>
<sequence length="208" mass="24254">MISHAHKTVFVHIPKTGGQSVETVFLNDLDLAWRDRAVLLLRQNANPRMGPQKLAHLYADEYVALGHMLAEDFDRYLRFAIVRHPYERALSEFRYRAGAAAKRGQVLELDIFLNTEIKDDYSDGSRHLVPQVRYVTDARGRVLVDRVLRFERLAQDIAPVFRKIFGRDRRLPHKNRSRVGLDARLSPVQADMLFERYRADFEAFGYDR</sequence>
<dbReference type="PANTHER" id="PTHR12137:SF54">
    <property type="entry name" value="CARBOHYDRATE SULFOTRANSFERASE"/>
    <property type="match status" value="1"/>
</dbReference>
<dbReference type="Pfam" id="PF03567">
    <property type="entry name" value="Sulfotransfer_2"/>
    <property type="match status" value="1"/>
</dbReference>
<reference evidence="9" key="1">
    <citation type="submission" date="2023-05" db="EMBL/GenBank/DDBJ databases">
        <title>Sedimentitalea sp. nov. JM2-8.</title>
        <authorList>
            <person name="Huang J."/>
        </authorList>
    </citation>
    <scope>NUCLEOTIDE SEQUENCE [LARGE SCALE GENOMIC DNA]</scope>
    <source>
        <strain evidence="9">KHS03</strain>
    </source>
</reference>
<keyword evidence="5" id="KW-0333">Golgi apparatus</keyword>
<evidence type="ECO:0000256" key="4">
    <source>
        <dbReference type="ARBA" id="ARBA00022989"/>
    </source>
</evidence>
<evidence type="ECO:0000313" key="9">
    <source>
        <dbReference type="Proteomes" id="UP001255416"/>
    </source>
</evidence>
<evidence type="ECO:0000313" key="8">
    <source>
        <dbReference type="EMBL" id="MDU9005690.1"/>
    </source>
</evidence>
<comment type="caution">
    <text evidence="8">The sequence shown here is derived from an EMBL/GenBank/DDBJ whole genome shotgun (WGS) entry which is preliminary data.</text>
</comment>
<keyword evidence="3" id="KW-0812">Transmembrane</keyword>
<gene>
    <name evidence="8" type="ORF">QO231_17800</name>
</gene>
<evidence type="ECO:0000256" key="1">
    <source>
        <dbReference type="ARBA" id="ARBA00004323"/>
    </source>
</evidence>
<dbReference type="Gene3D" id="3.40.50.300">
    <property type="entry name" value="P-loop containing nucleotide triphosphate hydrolases"/>
    <property type="match status" value="1"/>
</dbReference>
<evidence type="ECO:0000256" key="5">
    <source>
        <dbReference type="ARBA" id="ARBA00023034"/>
    </source>
</evidence>
<dbReference type="InterPro" id="IPR018011">
    <property type="entry name" value="Carb_sulfotrans_8-10"/>
</dbReference>
<evidence type="ECO:0000256" key="7">
    <source>
        <dbReference type="ARBA" id="ARBA00023180"/>
    </source>
</evidence>
<dbReference type="SUPFAM" id="SSF52540">
    <property type="entry name" value="P-loop containing nucleoside triphosphate hydrolases"/>
    <property type="match status" value="1"/>
</dbReference>
<organism evidence="8 9">
    <name type="scientific">Sedimentitalea todarodis</name>
    <dbReference type="NCBI Taxonomy" id="1631240"/>
    <lineage>
        <taxon>Bacteria</taxon>
        <taxon>Pseudomonadati</taxon>
        <taxon>Pseudomonadota</taxon>
        <taxon>Alphaproteobacteria</taxon>
        <taxon>Rhodobacterales</taxon>
        <taxon>Paracoccaceae</taxon>
        <taxon>Sedimentitalea</taxon>
    </lineage>
</organism>
<dbReference type="InterPro" id="IPR005331">
    <property type="entry name" value="Sulfotransferase"/>
</dbReference>
<keyword evidence="6" id="KW-0472">Membrane</keyword>
<evidence type="ECO:0000256" key="3">
    <source>
        <dbReference type="ARBA" id="ARBA00022692"/>
    </source>
</evidence>
<evidence type="ECO:0000256" key="6">
    <source>
        <dbReference type="ARBA" id="ARBA00023136"/>
    </source>
</evidence>
<comment type="subcellular location">
    <subcellularLocation>
        <location evidence="1">Golgi apparatus membrane</location>
        <topology evidence="1">Single-pass type II membrane protein</topology>
    </subcellularLocation>
</comment>